<comment type="caution">
    <text evidence="3">The sequence shown here is derived from an EMBL/GenBank/DDBJ whole genome shotgun (WGS) entry which is preliminary data.</text>
</comment>
<dbReference type="EMBL" id="QXFU01002057">
    <property type="protein sequence ID" value="KAE8991119.1"/>
    <property type="molecule type" value="Genomic_DNA"/>
</dbReference>
<evidence type="ECO:0000313" key="3">
    <source>
        <dbReference type="EMBL" id="KAE8994409.1"/>
    </source>
</evidence>
<dbReference type="EMBL" id="QXFT01002019">
    <property type="protein sequence ID" value="KAE9305534.1"/>
    <property type="molecule type" value="Genomic_DNA"/>
</dbReference>
<accession>A0A6A3JH19</accession>
<sequence length="188" mass="21639">MKETRQSLHELADTPPGSKASKTRISSNKKRREELLRAMSAASNEIHRLNRDAPWSILVKELCKKCTITPAEDATTFEISLDRCIFQVVSPVLRITNDENEADDEESSAVYCRVRAEVAPLARAVVFDVWDPFEGMQWRVEYPESRELLREFAVETFIEQQMHLEAIVMSLLLHTDADTGRLELRFEE</sequence>
<protein>
    <submittedName>
        <fullName evidence="3">Uncharacterized protein</fullName>
    </submittedName>
</protein>
<evidence type="ECO:0000313" key="2">
    <source>
        <dbReference type="EMBL" id="KAE8991119.1"/>
    </source>
</evidence>
<reference evidence="5 7" key="1">
    <citation type="submission" date="2018-09" db="EMBL/GenBank/DDBJ databases">
        <title>Genomic investigation of the strawberry pathogen Phytophthora fragariae indicates pathogenicity is determined by transcriptional variation in three key races.</title>
        <authorList>
            <person name="Adams T.M."/>
            <person name="Armitage A.D."/>
            <person name="Sobczyk M.K."/>
            <person name="Bates H.J."/>
            <person name="Dunwell J.M."/>
            <person name="Nellist C.F."/>
            <person name="Harrison R.J."/>
        </authorList>
    </citation>
    <scope>NUCLEOTIDE SEQUENCE [LARGE SCALE GENOMIC DNA]</scope>
    <source>
        <strain evidence="3 5">SCRP249</strain>
        <strain evidence="2 7">SCRP324</strain>
        <strain evidence="4 6">SCRP333</strain>
    </source>
</reference>
<dbReference type="Proteomes" id="UP000435112">
    <property type="component" value="Unassembled WGS sequence"/>
</dbReference>
<feature type="compositionally biased region" description="Basic and acidic residues" evidence="1">
    <location>
        <begin position="1"/>
        <end position="12"/>
    </location>
</feature>
<dbReference type="AlphaFoldDB" id="A0A6A3JH19"/>
<evidence type="ECO:0000313" key="7">
    <source>
        <dbReference type="Proteomes" id="UP000435112"/>
    </source>
</evidence>
<dbReference type="Proteomes" id="UP000434957">
    <property type="component" value="Unassembled WGS sequence"/>
</dbReference>
<evidence type="ECO:0000256" key="1">
    <source>
        <dbReference type="SAM" id="MobiDB-lite"/>
    </source>
</evidence>
<dbReference type="EMBL" id="QXFV01002006">
    <property type="protein sequence ID" value="KAE8994409.1"/>
    <property type="molecule type" value="Genomic_DNA"/>
</dbReference>
<evidence type="ECO:0000313" key="5">
    <source>
        <dbReference type="Proteomes" id="UP000429607"/>
    </source>
</evidence>
<keyword evidence="6" id="KW-1185">Reference proteome</keyword>
<feature type="region of interest" description="Disordered" evidence="1">
    <location>
        <begin position="1"/>
        <end position="30"/>
    </location>
</feature>
<dbReference type="OrthoDB" id="69196at2759"/>
<organism evidence="3 5">
    <name type="scientific">Phytophthora rubi</name>
    <dbReference type="NCBI Taxonomy" id="129364"/>
    <lineage>
        <taxon>Eukaryota</taxon>
        <taxon>Sar</taxon>
        <taxon>Stramenopiles</taxon>
        <taxon>Oomycota</taxon>
        <taxon>Peronosporomycetes</taxon>
        <taxon>Peronosporales</taxon>
        <taxon>Peronosporaceae</taxon>
        <taxon>Phytophthora</taxon>
    </lineage>
</organism>
<evidence type="ECO:0000313" key="6">
    <source>
        <dbReference type="Proteomes" id="UP000434957"/>
    </source>
</evidence>
<proteinExistence type="predicted"/>
<gene>
    <name evidence="3" type="ORF">PR001_g20405</name>
    <name evidence="2" type="ORF">PR002_g20952</name>
    <name evidence="4" type="ORF">PR003_g21469</name>
</gene>
<evidence type="ECO:0000313" key="4">
    <source>
        <dbReference type="EMBL" id="KAE9305534.1"/>
    </source>
</evidence>
<dbReference type="Proteomes" id="UP000429607">
    <property type="component" value="Unassembled WGS sequence"/>
</dbReference>
<name>A0A6A3JH19_9STRA</name>